<reference evidence="3 4" key="1">
    <citation type="journal article" date="2021" name="BMC Genomics">
        <title>Datura genome reveals duplications of psychoactive alkaloid biosynthetic genes and high mutation rate following tissue culture.</title>
        <authorList>
            <person name="Rajewski A."/>
            <person name="Carter-House D."/>
            <person name="Stajich J."/>
            <person name="Litt A."/>
        </authorList>
    </citation>
    <scope>NUCLEOTIDE SEQUENCE [LARGE SCALE GENOMIC DNA]</scope>
    <source>
        <strain evidence="3">AR-01</strain>
    </source>
</reference>
<name>A0ABS8VAI8_DATST</name>
<comment type="caution">
    <text evidence="3">The sequence shown here is derived from an EMBL/GenBank/DDBJ whole genome shotgun (WGS) entry which is preliminary data.</text>
</comment>
<sequence>MKERRKHRWMEEIRTTLCRKYGGCTTGSGFLVVAGGILVGNKEDKKDENVEKGEGIRWSFGGFSPEQVVALIEGHRRFDFNGFVEKKGESRGKSGGNGLSFPGRVQGWEMGRIGSRGGGGSLRREEAVGGMAVGGSSGCH</sequence>
<keyword evidence="4" id="KW-1185">Reference proteome</keyword>
<keyword evidence="2" id="KW-1133">Transmembrane helix</keyword>
<dbReference type="EMBL" id="JACEIK010003988">
    <property type="protein sequence ID" value="MCD9643759.1"/>
    <property type="molecule type" value="Genomic_DNA"/>
</dbReference>
<proteinExistence type="predicted"/>
<keyword evidence="2" id="KW-0472">Membrane</keyword>
<keyword evidence="2" id="KW-0812">Transmembrane</keyword>
<protein>
    <submittedName>
        <fullName evidence="3">Uncharacterized protein</fullName>
    </submittedName>
</protein>
<evidence type="ECO:0000313" key="3">
    <source>
        <dbReference type="EMBL" id="MCD9643759.1"/>
    </source>
</evidence>
<evidence type="ECO:0000313" key="4">
    <source>
        <dbReference type="Proteomes" id="UP000823775"/>
    </source>
</evidence>
<evidence type="ECO:0000256" key="2">
    <source>
        <dbReference type="SAM" id="Phobius"/>
    </source>
</evidence>
<evidence type="ECO:0000256" key="1">
    <source>
        <dbReference type="SAM" id="MobiDB-lite"/>
    </source>
</evidence>
<gene>
    <name evidence="3" type="ORF">HAX54_031430</name>
</gene>
<organism evidence="3 4">
    <name type="scientific">Datura stramonium</name>
    <name type="common">Jimsonweed</name>
    <name type="synonym">Common thornapple</name>
    <dbReference type="NCBI Taxonomy" id="4076"/>
    <lineage>
        <taxon>Eukaryota</taxon>
        <taxon>Viridiplantae</taxon>
        <taxon>Streptophyta</taxon>
        <taxon>Embryophyta</taxon>
        <taxon>Tracheophyta</taxon>
        <taxon>Spermatophyta</taxon>
        <taxon>Magnoliopsida</taxon>
        <taxon>eudicotyledons</taxon>
        <taxon>Gunneridae</taxon>
        <taxon>Pentapetalae</taxon>
        <taxon>asterids</taxon>
        <taxon>lamiids</taxon>
        <taxon>Solanales</taxon>
        <taxon>Solanaceae</taxon>
        <taxon>Solanoideae</taxon>
        <taxon>Datureae</taxon>
        <taxon>Datura</taxon>
    </lineage>
</organism>
<feature type="region of interest" description="Disordered" evidence="1">
    <location>
        <begin position="86"/>
        <end position="122"/>
    </location>
</feature>
<feature type="transmembrane region" description="Helical" evidence="2">
    <location>
        <begin position="21"/>
        <end position="40"/>
    </location>
</feature>
<accession>A0ABS8VAI8</accession>
<dbReference type="Proteomes" id="UP000823775">
    <property type="component" value="Unassembled WGS sequence"/>
</dbReference>